<dbReference type="InterPro" id="IPR018062">
    <property type="entry name" value="HTH_AraC-typ_CS"/>
</dbReference>
<reference evidence="7 8" key="1">
    <citation type="submission" date="2020-03" db="EMBL/GenBank/DDBJ databases">
        <title>Roseomonas selenitidurans sp. nov. isolated from urban soil.</title>
        <authorList>
            <person name="Liu H."/>
        </authorList>
    </citation>
    <scope>NUCLEOTIDE SEQUENCE [LARGE SCALE GENOMIC DNA]</scope>
    <source>
        <strain evidence="7 8">BU-1</strain>
    </source>
</reference>
<organism evidence="7 8">
    <name type="scientific">Falsiroseomonas selenitidurans</name>
    <dbReference type="NCBI Taxonomy" id="2716335"/>
    <lineage>
        <taxon>Bacteria</taxon>
        <taxon>Pseudomonadati</taxon>
        <taxon>Pseudomonadota</taxon>
        <taxon>Alphaproteobacteria</taxon>
        <taxon>Acetobacterales</taxon>
        <taxon>Roseomonadaceae</taxon>
        <taxon>Falsiroseomonas</taxon>
    </lineage>
</organism>
<accession>A0ABX1E9K9</accession>
<keyword evidence="8" id="KW-1185">Reference proteome</keyword>
<evidence type="ECO:0000313" key="8">
    <source>
        <dbReference type="Proteomes" id="UP000787635"/>
    </source>
</evidence>
<dbReference type="PROSITE" id="PS01124">
    <property type="entry name" value="HTH_ARAC_FAMILY_2"/>
    <property type="match status" value="1"/>
</dbReference>
<dbReference type="SUPFAM" id="SSF51215">
    <property type="entry name" value="Regulatory protein AraC"/>
    <property type="match status" value="1"/>
</dbReference>
<dbReference type="PRINTS" id="PR00032">
    <property type="entry name" value="HTHARAC"/>
</dbReference>
<evidence type="ECO:0000313" key="7">
    <source>
        <dbReference type="EMBL" id="NKC33872.1"/>
    </source>
</evidence>
<protein>
    <submittedName>
        <fullName evidence="7">Helix-turn-helix transcriptional regulator</fullName>
    </submittedName>
</protein>
<evidence type="ECO:0000256" key="2">
    <source>
        <dbReference type="ARBA" id="ARBA00023125"/>
    </source>
</evidence>
<dbReference type="PROSITE" id="PS00041">
    <property type="entry name" value="HTH_ARAC_FAMILY_1"/>
    <property type="match status" value="1"/>
</dbReference>
<evidence type="ECO:0000256" key="4">
    <source>
        <dbReference type="ARBA" id="ARBA00023163"/>
    </source>
</evidence>
<dbReference type="Proteomes" id="UP000787635">
    <property type="component" value="Unassembled WGS sequence"/>
</dbReference>
<dbReference type="InterPro" id="IPR020449">
    <property type="entry name" value="Tscrpt_reg_AraC-type_HTH"/>
</dbReference>
<sequence length="318" mass="34955">MARHSIQGASAPAEAAPSRMVLRPRTGLPDMDRARFTAEPRFEVLIPQETRFGALIQDNLHLPQGRYEVEVPPIGHHVLIFGLKLRQAQWDTRLAGRRVAWSPRPDGLMVFPAGVDAHFVATQGAERLLHLHLGPAWLSGIAAEAGLAEPSLQLLTEAQDPHMTALFRRIAATLQDGAAGAALLREHAAILVGVELLRLLHARTAPTRHRIAPARLRAVLAYIEEHLAEEITLADLAAVARLSRFHFARAFRAEAGVAPHAHVTLRRVERAKRLMLEGGTALSEIALACGFAHQAHFTTAFRRVTGTTPGRWREERLS</sequence>
<dbReference type="InterPro" id="IPR018060">
    <property type="entry name" value="HTH_AraC"/>
</dbReference>
<keyword evidence="3" id="KW-0010">Activator</keyword>
<dbReference type="PANTHER" id="PTHR46796">
    <property type="entry name" value="HTH-TYPE TRANSCRIPTIONAL ACTIVATOR RHAS-RELATED"/>
    <property type="match status" value="1"/>
</dbReference>
<keyword evidence="1" id="KW-0805">Transcription regulation</keyword>
<dbReference type="SMART" id="SM00342">
    <property type="entry name" value="HTH_ARAC"/>
    <property type="match status" value="1"/>
</dbReference>
<evidence type="ECO:0000256" key="5">
    <source>
        <dbReference type="SAM" id="MobiDB-lite"/>
    </source>
</evidence>
<dbReference type="InterPro" id="IPR037923">
    <property type="entry name" value="HTH-like"/>
</dbReference>
<evidence type="ECO:0000256" key="1">
    <source>
        <dbReference type="ARBA" id="ARBA00023015"/>
    </source>
</evidence>
<name>A0ABX1E9K9_9PROT</name>
<comment type="caution">
    <text evidence="7">The sequence shown here is derived from an EMBL/GenBank/DDBJ whole genome shotgun (WGS) entry which is preliminary data.</text>
</comment>
<feature type="domain" description="HTH araC/xylS-type" evidence="6">
    <location>
        <begin position="217"/>
        <end position="315"/>
    </location>
</feature>
<dbReference type="SUPFAM" id="SSF46689">
    <property type="entry name" value="Homeodomain-like"/>
    <property type="match status" value="2"/>
</dbReference>
<dbReference type="InterPro" id="IPR050204">
    <property type="entry name" value="AraC_XylS_family_regulators"/>
</dbReference>
<gene>
    <name evidence="7" type="ORF">HEQ75_23635</name>
</gene>
<dbReference type="EMBL" id="JAAVNE010000057">
    <property type="protein sequence ID" value="NKC33872.1"/>
    <property type="molecule type" value="Genomic_DNA"/>
</dbReference>
<dbReference type="InterPro" id="IPR009057">
    <property type="entry name" value="Homeodomain-like_sf"/>
</dbReference>
<evidence type="ECO:0000256" key="3">
    <source>
        <dbReference type="ARBA" id="ARBA00023159"/>
    </source>
</evidence>
<dbReference type="RefSeq" id="WP_168034590.1">
    <property type="nucleotide sequence ID" value="NZ_JAAVNE010000057.1"/>
</dbReference>
<dbReference type="Gene3D" id="1.10.10.60">
    <property type="entry name" value="Homeodomain-like"/>
    <property type="match status" value="1"/>
</dbReference>
<dbReference type="Pfam" id="PF12833">
    <property type="entry name" value="HTH_18"/>
    <property type="match status" value="1"/>
</dbReference>
<evidence type="ECO:0000259" key="6">
    <source>
        <dbReference type="PROSITE" id="PS01124"/>
    </source>
</evidence>
<feature type="region of interest" description="Disordered" evidence="5">
    <location>
        <begin position="1"/>
        <end position="21"/>
    </location>
</feature>
<keyword evidence="2" id="KW-0238">DNA-binding</keyword>
<keyword evidence="4" id="KW-0804">Transcription</keyword>
<proteinExistence type="predicted"/>